<keyword evidence="5" id="KW-1185">Reference proteome</keyword>
<evidence type="ECO:0000256" key="2">
    <source>
        <dbReference type="ARBA" id="ARBA00022840"/>
    </source>
</evidence>
<dbReference type="PANTHER" id="PTHR43038:SF4">
    <property type="entry name" value="RIBOSOME-ASSOCIATED ATPASE"/>
    <property type="match status" value="1"/>
</dbReference>
<name>A0A7X0FLL6_9MICO</name>
<dbReference type="GO" id="GO:0005524">
    <property type="term" value="F:ATP binding"/>
    <property type="evidence" value="ECO:0007669"/>
    <property type="project" value="UniProtKB-KW"/>
</dbReference>
<dbReference type="Pfam" id="PF00005">
    <property type="entry name" value="ABC_tran"/>
    <property type="match status" value="2"/>
</dbReference>
<feature type="domain" description="ABC transporter" evidence="3">
    <location>
        <begin position="4"/>
        <end position="223"/>
    </location>
</feature>
<reference evidence="4 5" key="1">
    <citation type="submission" date="2020-08" db="EMBL/GenBank/DDBJ databases">
        <title>Sequencing the genomes of 1000 actinobacteria strains.</title>
        <authorList>
            <person name="Klenk H.-P."/>
        </authorList>
    </citation>
    <scope>NUCLEOTIDE SEQUENCE [LARGE SCALE GENOMIC DNA]</scope>
    <source>
        <strain evidence="4 5">DSM 12511</strain>
    </source>
</reference>
<dbReference type="PROSITE" id="PS50893">
    <property type="entry name" value="ABC_TRANSPORTER_2"/>
    <property type="match status" value="2"/>
</dbReference>
<evidence type="ECO:0000259" key="3">
    <source>
        <dbReference type="PROSITE" id="PS50893"/>
    </source>
</evidence>
<evidence type="ECO:0000313" key="4">
    <source>
        <dbReference type="EMBL" id="MBB6389768.1"/>
    </source>
</evidence>
<dbReference type="SMART" id="SM00382">
    <property type="entry name" value="AAA"/>
    <property type="match status" value="2"/>
</dbReference>
<dbReference type="GO" id="GO:0016887">
    <property type="term" value="F:ATP hydrolysis activity"/>
    <property type="evidence" value="ECO:0007669"/>
    <property type="project" value="InterPro"/>
</dbReference>
<dbReference type="RefSeq" id="WP_184749058.1">
    <property type="nucleotide sequence ID" value="NZ_BAAAJR010000008.1"/>
</dbReference>
<dbReference type="EMBL" id="JACHML010000001">
    <property type="protein sequence ID" value="MBB6389768.1"/>
    <property type="molecule type" value="Genomic_DNA"/>
</dbReference>
<dbReference type="CDD" id="cd03230">
    <property type="entry name" value="ABC_DR_subfamily_A"/>
    <property type="match status" value="1"/>
</dbReference>
<evidence type="ECO:0000256" key="1">
    <source>
        <dbReference type="ARBA" id="ARBA00022741"/>
    </source>
</evidence>
<dbReference type="AlphaFoldDB" id="A0A7X0FLL6"/>
<dbReference type="InterPro" id="IPR003439">
    <property type="entry name" value="ABC_transporter-like_ATP-bd"/>
</dbReference>
<dbReference type="SUPFAM" id="SSF52540">
    <property type="entry name" value="P-loop containing nucleoside triphosphate hydrolases"/>
    <property type="match status" value="2"/>
</dbReference>
<evidence type="ECO:0000313" key="5">
    <source>
        <dbReference type="Proteomes" id="UP000537775"/>
    </source>
</evidence>
<dbReference type="Gene3D" id="3.40.50.300">
    <property type="entry name" value="P-loop containing nucleotide triphosphate hydrolases"/>
    <property type="match status" value="2"/>
</dbReference>
<dbReference type="Proteomes" id="UP000537775">
    <property type="component" value="Unassembled WGS sequence"/>
</dbReference>
<dbReference type="InterPro" id="IPR027417">
    <property type="entry name" value="P-loop_NTPase"/>
</dbReference>
<comment type="caution">
    <text evidence="4">The sequence shown here is derived from an EMBL/GenBank/DDBJ whole genome shotgun (WGS) entry which is preliminary data.</text>
</comment>
<dbReference type="InterPro" id="IPR003593">
    <property type="entry name" value="AAA+_ATPase"/>
</dbReference>
<proteinExistence type="predicted"/>
<gene>
    <name evidence="4" type="ORF">HD594_000081</name>
</gene>
<dbReference type="PROSITE" id="PS00211">
    <property type="entry name" value="ABC_TRANSPORTER_1"/>
    <property type="match status" value="1"/>
</dbReference>
<dbReference type="InterPro" id="IPR017871">
    <property type="entry name" value="ABC_transporter-like_CS"/>
</dbReference>
<protein>
    <submittedName>
        <fullName evidence="4">ABC-2 type transport system ATP-binding protein</fullName>
    </submittedName>
</protein>
<keyword evidence="2 4" id="KW-0067">ATP-binding</keyword>
<dbReference type="PANTHER" id="PTHR43038">
    <property type="entry name" value="ATP-BINDING CASSETTE, SUB-FAMILY H, MEMBER 1"/>
    <property type="match status" value="1"/>
</dbReference>
<organism evidence="4 5">
    <name type="scientific">Microbacterium thalassium</name>
    <dbReference type="NCBI Taxonomy" id="362649"/>
    <lineage>
        <taxon>Bacteria</taxon>
        <taxon>Bacillati</taxon>
        <taxon>Actinomycetota</taxon>
        <taxon>Actinomycetes</taxon>
        <taxon>Micrococcales</taxon>
        <taxon>Microbacteriaceae</taxon>
        <taxon>Microbacterium</taxon>
    </lineage>
</organism>
<feature type="domain" description="ABC transporter" evidence="3">
    <location>
        <begin position="317"/>
        <end position="534"/>
    </location>
</feature>
<sequence>MTELGASGIRVSFGDTLALDDVSIDVPVGEVTGVVGGDGAGKSTLLKVFAGRVGVTAGEVRTLGKAQIGYQPATSGVWGNLSVIENVEFVGQSYGMSGTAIRARGDELLERAGLTAARKRLGSALSGGMRQKLGFVLAILHEPRLVLLDEPSTGVDPVSRVELWRLVSGVAASDTAVLMATTYLDEAQRAASVVALDQGRVIAAGLPGDIIAGMPGRIALLPDAEKPVPDSWRRGAARHIWLGGGAAPETTPIAEPDLEDALIALTLSRRADGVDADVHPRRAAHARRIARTHHRQFTPVDMPETRPSGLVPGTTLAAGRNVTRRFGGQVAVDDVSIDVKAGEVVGLIGANGAGKTTFLRALIGLDRPDEGEAELFGSAPDAASRRRLGYVPQGLGLYRTVSVRENVEFFSRVYGTPEAPLPASLAAVTKDVVGDIGLGRQRQLAFALALSHDPELLVLDEPTSGVDPLSRARLWDIIHAQADAGRGVLVTTHYLQEAEQCTRLALMSQGELLGMGSVDDLIAGVTAVEVRSPRWQDAFTTLGDAGLPTMLSGRTVRVAGVPADRVREALGGIDATVADVAPTLEEAMVLLES</sequence>
<accession>A0A7X0FLL6</accession>
<keyword evidence="1" id="KW-0547">Nucleotide-binding</keyword>